<evidence type="ECO:0000256" key="1">
    <source>
        <dbReference type="ARBA" id="ARBA00005589"/>
    </source>
</evidence>
<sequence>MTFENANLIRFLCTLTVSFVYNVYGNYIVGWIHITSLDFKNVHLLSLYINPQTGRIYSRHVTCENLECGKKQREISKAIKKAMGKSSNHSLYY</sequence>
<dbReference type="Ensembl" id="ENSOMYT00000066279.2">
    <property type="protein sequence ID" value="ENSOMYP00000060877.1"/>
    <property type="gene ID" value="ENSOMYG00000028141.2"/>
</dbReference>
<dbReference type="SUPFAM" id="SSF46911">
    <property type="entry name" value="Ribosomal protein S18"/>
    <property type="match status" value="1"/>
</dbReference>
<dbReference type="AlphaFoldDB" id="A0A8C7S2X1"/>
<dbReference type="GO" id="GO:0005840">
    <property type="term" value="C:ribosome"/>
    <property type="evidence" value="ECO:0007669"/>
    <property type="project" value="UniProtKB-KW"/>
</dbReference>
<dbReference type="Pfam" id="PF01084">
    <property type="entry name" value="Ribosomal_S18"/>
    <property type="match status" value="1"/>
</dbReference>
<dbReference type="GO" id="GO:0006412">
    <property type="term" value="P:translation"/>
    <property type="evidence" value="ECO:0007669"/>
    <property type="project" value="InterPro"/>
</dbReference>
<keyword evidence="3" id="KW-0687">Ribonucleoprotein</keyword>
<proteinExistence type="inferred from homology"/>
<evidence type="ECO:0000256" key="2">
    <source>
        <dbReference type="ARBA" id="ARBA00022980"/>
    </source>
</evidence>
<dbReference type="InterPro" id="IPR018275">
    <property type="entry name" value="Ribosomal_bS18_CS"/>
</dbReference>
<evidence type="ECO:0000256" key="3">
    <source>
        <dbReference type="ARBA" id="ARBA00023274"/>
    </source>
</evidence>
<name>A0A8C7S2X1_ONCMY</name>
<keyword evidence="5" id="KW-1185">Reference proteome</keyword>
<dbReference type="PROSITE" id="PS00057">
    <property type="entry name" value="RIBOSOMAL_S18"/>
    <property type="match status" value="1"/>
</dbReference>
<dbReference type="InterPro" id="IPR001648">
    <property type="entry name" value="Ribosomal_bS18"/>
</dbReference>
<dbReference type="Gene3D" id="4.10.640.10">
    <property type="entry name" value="Ribosomal protein S18"/>
    <property type="match status" value="1"/>
</dbReference>
<keyword evidence="2" id="KW-0689">Ribosomal protein</keyword>
<comment type="similarity">
    <text evidence="1">Belongs to the bacterial ribosomal protein bS18 family.</text>
</comment>
<reference evidence="4" key="1">
    <citation type="submission" date="2020-07" db="EMBL/GenBank/DDBJ databases">
        <title>A long reads based de novo assembly of the rainbow trout Arlee double haploid line genome.</title>
        <authorList>
            <person name="Gao G."/>
            <person name="Palti Y."/>
        </authorList>
    </citation>
    <scope>NUCLEOTIDE SEQUENCE [LARGE SCALE GENOMIC DNA]</scope>
</reference>
<organism evidence="4 5">
    <name type="scientific">Oncorhynchus mykiss</name>
    <name type="common">Rainbow trout</name>
    <name type="synonym">Salmo gairdneri</name>
    <dbReference type="NCBI Taxonomy" id="8022"/>
    <lineage>
        <taxon>Eukaryota</taxon>
        <taxon>Metazoa</taxon>
        <taxon>Chordata</taxon>
        <taxon>Craniata</taxon>
        <taxon>Vertebrata</taxon>
        <taxon>Euteleostomi</taxon>
        <taxon>Actinopterygii</taxon>
        <taxon>Neopterygii</taxon>
        <taxon>Teleostei</taxon>
        <taxon>Protacanthopterygii</taxon>
        <taxon>Salmoniformes</taxon>
        <taxon>Salmonidae</taxon>
        <taxon>Salmoninae</taxon>
        <taxon>Oncorhynchus</taxon>
    </lineage>
</organism>
<dbReference type="GO" id="GO:1990904">
    <property type="term" value="C:ribonucleoprotein complex"/>
    <property type="evidence" value="ECO:0007669"/>
    <property type="project" value="UniProtKB-KW"/>
</dbReference>
<reference evidence="4" key="3">
    <citation type="submission" date="2025-09" db="UniProtKB">
        <authorList>
            <consortium name="Ensembl"/>
        </authorList>
    </citation>
    <scope>IDENTIFICATION</scope>
</reference>
<evidence type="ECO:0000313" key="5">
    <source>
        <dbReference type="Proteomes" id="UP000694395"/>
    </source>
</evidence>
<protein>
    <submittedName>
        <fullName evidence="4">Uncharacterized protein</fullName>
    </submittedName>
</protein>
<dbReference type="GO" id="GO:0003735">
    <property type="term" value="F:structural constituent of ribosome"/>
    <property type="evidence" value="ECO:0007669"/>
    <property type="project" value="InterPro"/>
</dbReference>
<evidence type="ECO:0000313" key="4">
    <source>
        <dbReference type="Ensembl" id="ENSOMYP00000060877.1"/>
    </source>
</evidence>
<accession>A0A8C7S2X1</accession>
<dbReference type="Proteomes" id="UP000694395">
    <property type="component" value="Chromosome 12"/>
</dbReference>
<dbReference type="GO" id="GO:0005739">
    <property type="term" value="C:mitochondrion"/>
    <property type="evidence" value="ECO:0007669"/>
    <property type="project" value="UniProtKB-ARBA"/>
</dbReference>
<dbReference type="InterPro" id="IPR036870">
    <property type="entry name" value="Ribosomal_bS18_sf"/>
</dbReference>
<reference evidence="4" key="2">
    <citation type="submission" date="2025-08" db="UniProtKB">
        <authorList>
            <consortium name="Ensembl"/>
        </authorList>
    </citation>
    <scope>IDENTIFICATION</scope>
</reference>